<proteinExistence type="predicted"/>
<dbReference type="Proteomes" id="UP000286415">
    <property type="component" value="Unassembled WGS sequence"/>
</dbReference>
<reference evidence="1 2" key="1">
    <citation type="journal article" date="2018" name="Biotechnol. Adv.">
        <title>Improved genomic resources and new bioinformatic workflow for the carcinogenic parasite Clonorchis sinensis: Biotechnological implications.</title>
        <authorList>
            <person name="Wang D."/>
            <person name="Korhonen P.K."/>
            <person name="Gasser R.B."/>
            <person name="Young N.D."/>
        </authorList>
    </citation>
    <scope>NUCLEOTIDE SEQUENCE [LARGE SCALE GENOMIC DNA]</scope>
    <source>
        <strain evidence="1">Cs-k2</strain>
    </source>
</reference>
<reference evidence="1 2" key="2">
    <citation type="journal article" date="2021" name="Genomics">
        <title>High-quality reference genome for Clonorchis sinensis.</title>
        <authorList>
            <person name="Young N.D."/>
            <person name="Stroehlein A.J."/>
            <person name="Kinkar L."/>
            <person name="Wang T."/>
            <person name="Sohn W.M."/>
            <person name="Chang B.C.H."/>
            <person name="Kaur P."/>
            <person name="Weisz D."/>
            <person name="Dudchenko O."/>
            <person name="Aiden E.L."/>
            <person name="Korhonen P.K."/>
            <person name="Gasser R.B."/>
        </authorList>
    </citation>
    <scope>NUCLEOTIDE SEQUENCE [LARGE SCALE GENOMIC DNA]</scope>
    <source>
        <strain evidence="1">Cs-k2</strain>
    </source>
</reference>
<dbReference type="EMBL" id="NIRI02000056">
    <property type="protein sequence ID" value="KAG5442872.1"/>
    <property type="molecule type" value="Genomic_DNA"/>
</dbReference>
<keyword evidence="2" id="KW-1185">Reference proteome</keyword>
<sequence length="75" mass="8644">MRLRVTVIVLLCLAEMYGMDKTPGTLVETMKDETCERLQRRTETICSLKTLGILPDYRSNELKFPLGHDLFRIAV</sequence>
<dbReference type="OrthoDB" id="10385794at2759"/>
<gene>
    <name evidence="1" type="ORF">CSKR_105180</name>
</gene>
<accession>A0A8T1M1U3</accession>
<protein>
    <submittedName>
        <fullName evidence="1">Uncharacterized protein</fullName>
    </submittedName>
</protein>
<name>A0A8T1M1U3_CLOSI</name>
<comment type="caution">
    <text evidence="1">The sequence shown here is derived from an EMBL/GenBank/DDBJ whole genome shotgun (WGS) entry which is preliminary data.</text>
</comment>
<organism evidence="1 2">
    <name type="scientific">Clonorchis sinensis</name>
    <name type="common">Chinese liver fluke</name>
    <dbReference type="NCBI Taxonomy" id="79923"/>
    <lineage>
        <taxon>Eukaryota</taxon>
        <taxon>Metazoa</taxon>
        <taxon>Spiralia</taxon>
        <taxon>Lophotrochozoa</taxon>
        <taxon>Platyhelminthes</taxon>
        <taxon>Trematoda</taxon>
        <taxon>Digenea</taxon>
        <taxon>Opisthorchiida</taxon>
        <taxon>Opisthorchiata</taxon>
        <taxon>Opisthorchiidae</taxon>
        <taxon>Clonorchis</taxon>
    </lineage>
</organism>
<evidence type="ECO:0000313" key="2">
    <source>
        <dbReference type="Proteomes" id="UP000286415"/>
    </source>
</evidence>
<evidence type="ECO:0000313" key="1">
    <source>
        <dbReference type="EMBL" id="KAG5442872.1"/>
    </source>
</evidence>